<accession>A0A0F5MPL9</accession>
<sequence length="355" mass="39380">MIEDQGLNKTLEQKIGQMIMVGFDGTKSDDEEVQLIHHYISNNTLGNVILYGYNIENPTQLKNLTAYLQSANNHLTIATDQEGGKVQRLSAAKGFTSYKSAKEIASNNDIANARLIYSELSRELKDHGINLNFAPIVDLDSDESEIIGALQRSFSKDPSVVAGYAGICIDKHRKNQVLTCVKHFPGHGLVTADSHKTLPDATEVANKSELEPYYQLMAQNKVDMIMTAHIMNKNLDDKYPATLSSVILKRLLRDVGYDGVIISDDLFMSAIVQNYSFKDSVIMSINAGCDMLIFSNNKAACEMVESAQRNISINLEIIEIVKNAIISGEINIETIDKSYARIMKLKKAYELSSVC</sequence>
<dbReference type="PATRIC" id="fig|1607817.3.peg.205"/>
<dbReference type="GO" id="GO:0004563">
    <property type="term" value="F:beta-N-acetylhexosaminidase activity"/>
    <property type="evidence" value="ECO:0007669"/>
    <property type="project" value="UniProtKB-EC"/>
</dbReference>
<dbReference type="InterPro" id="IPR036962">
    <property type="entry name" value="Glyco_hydro_3_N_sf"/>
</dbReference>
<dbReference type="InterPro" id="IPR017853">
    <property type="entry name" value="GH"/>
</dbReference>
<dbReference type="Proteomes" id="UP000033358">
    <property type="component" value="Unassembled WGS sequence"/>
</dbReference>
<dbReference type="InterPro" id="IPR001764">
    <property type="entry name" value="Glyco_hydro_3_N"/>
</dbReference>
<proteinExistence type="inferred from homology"/>
<feature type="domain" description="Glycoside hydrolase family 3 N-terminal" evidence="4">
    <location>
        <begin position="10"/>
        <end position="345"/>
    </location>
</feature>
<dbReference type="GO" id="GO:0005975">
    <property type="term" value="P:carbohydrate metabolic process"/>
    <property type="evidence" value="ECO:0007669"/>
    <property type="project" value="InterPro"/>
</dbReference>
<dbReference type="AlphaFoldDB" id="A0A0F5MPL9"/>
<evidence type="ECO:0000313" key="5">
    <source>
        <dbReference type="EMBL" id="KKB96710.1"/>
    </source>
</evidence>
<reference evidence="5 6" key="1">
    <citation type="submission" date="2015-02" db="EMBL/GenBank/DDBJ databases">
        <title>Single cell genomics of a rare environmental alphaproteobacterium provides unique insights into Rickettsiaceae evolution.</title>
        <authorList>
            <person name="Martijn J."/>
            <person name="Schulz F."/>
            <person name="Zaremba-Niedzwiedzka K."/>
            <person name="Viklund J."/>
            <person name="Stepanauskas R."/>
            <person name="Andersson S.G.E."/>
            <person name="Horn M."/>
            <person name="Guy L."/>
            <person name="Ettema T.J.G."/>
        </authorList>
    </citation>
    <scope>NUCLEOTIDE SEQUENCE [LARGE SCALE GENOMIC DNA]</scope>
    <source>
        <strain evidence="5 6">SCGC AAA041-L04</strain>
    </source>
</reference>
<protein>
    <submittedName>
        <fullName evidence="5">Beta-hexosaminidase</fullName>
        <ecNumber evidence="5">3.2.1.52</ecNumber>
    </submittedName>
</protein>
<keyword evidence="3 5" id="KW-0326">Glycosidase</keyword>
<name>A0A0F5MPL9_9RICK</name>
<evidence type="ECO:0000256" key="2">
    <source>
        <dbReference type="ARBA" id="ARBA00022801"/>
    </source>
</evidence>
<keyword evidence="6" id="KW-1185">Reference proteome</keyword>
<comment type="similarity">
    <text evidence="1">Belongs to the glycosyl hydrolase 3 family.</text>
</comment>
<evidence type="ECO:0000259" key="4">
    <source>
        <dbReference type="Pfam" id="PF00933"/>
    </source>
</evidence>
<dbReference type="PANTHER" id="PTHR30480:SF16">
    <property type="entry name" value="GLYCOSIDE HYDROLASE FAMILY 3 DOMAIN PROTEIN"/>
    <property type="match status" value="1"/>
</dbReference>
<comment type="caution">
    <text evidence="5">The sequence shown here is derived from an EMBL/GenBank/DDBJ whole genome shotgun (WGS) entry which is preliminary data.</text>
</comment>
<organism evidence="5 6">
    <name type="scientific">Candidatus Arcanibacter lacustris</name>
    <dbReference type="NCBI Taxonomy" id="1607817"/>
    <lineage>
        <taxon>Bacteria</taxon>
        <taxon>Pseudomonadati</taxon>
        <taxon>Pseudomonadota</taxon>
        <taxon>Alphaproteobacteria</taxon>
        <taxon>Rickettsiales</taxon>
        <taxon>Candidatus Arcanibacter</taxon>
    </lineage>
</organism>
<dbReference type="Gene3D" id="3.20.20.300">
    <property type="entry name" value="Glycoside hydrolase, family 3, N-terminal domain"/>
    <property type="match status" value="1"/>
</dbReference>
<dbReference type="EMBL" id="JYHA01000029">
    <property type="protein sequence ID" value="KKB96710.1"/>
    <property type="molecule type" value="Genomic_DNA"/>
</dbReference>
<dbReference type="InterPro" id="IPR050226">
    <property type="entry name" value="NagZ_Beta-hexosaminidase"/>
</dbReference>
<dbReference type="SUPFAM" id="SSF51445">
    <property type="entry name" value="(Trans)glycosidases"/>
    <property type="match status" value="1"/>
</dbReference>
<gene>
    <name evidence="5" type="primary">nagZ</name>
    <name evidence="5" type="ORF">SZ25_00204</name>
</gene>
<keyword evidence="2 5" id="KW-0378">Hydrolase</keyword>
<dbReference type="Pfam" id="PF00933">
    <property type="entry name" value="Glyco_hydro_3"/>
    <property type="match status" value="1"/>
</dbReference>
<dbReference type="EC" id="3.2.1.52" evidence="5"/>
<evidence type="ECO:0000256" key="3">
    <source>
        <dbReference type="ARBA" id="ARBA00023295"/>
    </source>
</evidence>
<evidence type="ECO:0000313" key="6">
    <source>
        <dbReference type="Proteomes" id="UP000033358"/>
    </source>
</evidence>
<dbReference type="GO" id="GO:0009254">
    <property type="term" value="P:peptidoglycan turnover"/>
    <property type="evidence" value="ECO:0007669"/>
    <property type="project" value="TreeGrafter"/>
</dbReference>
<dbReference type="PANTHER" id="PTHR30480">
    <property type="entry name" value="BETA-HEXOSAMINIDASE-RELATED"/>
    <property type="match status" value="1"/>
</dbReference>
<dbReference type="NCBIfam" id="NF003740">
    <property type="entry name" value="PRK05337.1"/>
    <property type="match status" value="1"/>
</dbReference>
<evidence type="ECO:0000256" key="1">
    <source>
        <dbReference type="ARBA" id="ARBA00005336"/>
    </source>
</evidence>